<dbReference type="Gramene" id="CDF32510">
    <property type="protein sequence ID" value="CDF32510"/>
    <property type="gene ID" value="CHC_T00001478001"/>
</dbReference>
<gene>
    <name evidence="1" type="ORF">CHC_T00001478001</name>
</gene>
<dbReference type="GeneID" id="17319891"/>
<dbReference type="KEGG" id="ccp:CHC_T00001478001"/>
<sequence length="58" mass="6370">MPRVQGTCNRPCCSYKGQACPPNTGLDPAFDLYPSHKPSTICSKYIFERPKLTPIAAV</sequence>
<dbReference type="AlphaFoldDB" id="R7Q4Z7"/>
<evidence type="ECO:0000313" key="2">
    <source>
        <dbReference type="Proteomes" id="UP000012073"/>
    </source>
</evidence>
<dbReference type="EMBL" id="HG001512">
    <property type="protein sequence ID" value="CDF32510.1"/>
    <property type="molecule type" value="Genomic_DNA"/>
</dbReference>
<organism evidence="1 2">
    <name type="scientific">Chondrus crispus</name>
    <name type="common">Carrageen Irish moss</name>
    <name type="synonym">Polymorpha crispa</name>
    <dbReference type="NCBI Taxonomy" id="2769"/>
    <lineage>
        <taxon>Eukaryota</taxon>
        <taxon>Rhodophyta</taxon>
        <taxon>Florideophyceae</taxon>
        <taxon>Rhodymeniophycidae</taxon>
        <taxon>Gigartinales</taxon>
        <taxon>Gigartinaceae</taxon>
        <taxon>Chondrus</taxon>
    </lineage>
</organism>
<accession>R7Q4Z7</accession>
<dbReference type="Proteomes" id="UP000012073">
    <property type="component" value="Unassembled WGS sequence"/>
</dbReference>
<protein>
    <submittedName>
        <fullName evidence="1">Uncharacterized protein</fullName>
    </submittedName>
</protein>
<proteinExistence type="predicted"/>
<reference evidence="2" key="1">
    <citation type="journal article" date="2013" name="Proc. Natl. Acad. Sci. U.S.A.">
        <title>Genome structure and metabolic features in the red seaweed Chondrus crispus shed light on evolution of the Archaeplastida.</title>
        <authorList>
            <person name="Collen J."/>
            <person name="Porcel B."/>
            <person name="Carre W."/>
            <person name="Ball S.G."/>
            <person name="Chaparro C."/>
            <person name="Tonon T."/>
            <person name="Barbeyron T."/>
            <person name="Michel G."/>
            <person name="Noel B."/>
            <person name="Valentin K."/>
            <person name="Elias M."/>
            <person name="Artiguenave F."/>
            <person name="Arun A."/>
            <person name="Aury J.M."/>
            <person name="Barbosa-Neto J.F."/>
            <person name="Bothwell J.H."/>
            <person name="Bouget F.Y."/>
            <person name="Brillet L."/>
            <person name="Cabello-Hurtado F."/>
            <person name="Capella-Gutierrez S."/>
            <person name="Charrier B."/>
            <person name="Cladiere L."/>
            <person name="Cock J.M."/>
            <person name="Coelho S.M."/>
            <person name="Colleoni C."/>
            <person name="Czjzek M."/>
            <person name="Da Silva C."/>
            <person name="Delage L."/>
            <person name="Denoeud F."/>
            <person name="Deschamps P."/>
            <person name="Dittami S.M."/>
            <person name="Gabaldon T."/>
            <person name="Gachon C.M."/>
            <person name="Groisillier A."/>
            <person name="Herve C."/>
            <person name="Jabbari K."/>
            <person name="Katinka M."/>
            <person name="Kloareg B."/>
            <person name="Kowalczyk N."/>
            <person name="Labadie K."/>
            <person name="Leblanc C."/>
            <person name="Lopez P.J."/>
            <person name="McLachlan D.H."/>
            <person name="Meslet-Cladiere L."/>
            <person name="Moustafa A."/>
            <person name="Nehr Z."/>
            <person name="Nyvall Collen P."/>
            <person name="Panaud O."/>
            <person name="Partensky F."/>
            <person name="Poulain J."/>
            <person name="Rensing S.A."/>
            <person name="Rousvoal S."/>
            <person name="Samson G."/>
            <person name="Symeonidi A."/>
            <person name="Weissenbach J."/>
            <person name="Zambounis A."/>
            <person name="Wincker P."/>
            <person name="Boyen C."/>
        </authorList>
    </citation>
    <scope>NUCLEOTIDE SEQUENCE [LARGE SCALE GENOMIC DNA]</scope>
    <source>
        <strain evidence="2">cv. Stackhouse</strain>
    </source>
</reference>
<evidence type="ECO:0000313" key="1">
    <source>
        <dbReference type="EMBL" id="CDF32510.1"/>
    </source>
</evidence>
<dbReference type="RefSeq" id="XP_005712175.1">
    <property type="nucleotide sequence ID" value="XM_005712118.1"/>
</dbReference>
<name>R7Q4Z7_CHOCR</name>
<keyword evidence="2" id="KW-1185">Reference proteome</keyword>